<dbReference type="PANTHER" id="PTHR33021">
    <property type="entry name" value="BLUE COPPER PROTEIN"/>
    <property type="match status" value="1"/>
</dbReference>
<evidence type="ECO:0000256" key="5">
    <source>
        <dbReference type="ARBA" id="ARBA00023136"/>
    </source>
</evidence>
<feature type="domain" description="Phytocyanin" evidence="13">
    <location>
        <begin position="31"/>
        <end position="131"/>
    </location>
</feature>
<evidence type="ECO:0000313" key="15">
    <source>
        <dbReference type="Proteomes" id="UP000245207"/>
    </source>
</evidence>
<evidence type="ECO:0000256" key="1">
    <source>
        <dbReference type="ARBA" id="ARBA00004609"/>
    </source>
</evidence>
<keyword evidence="6" id="KW-1015">Disulfide bond</keyword>
<keyword evidence="2" id="KW-1003">Cell membrane</keyword>
<dbReference type="CDD" id="cd11019">
    <property type="entry name" value="OsENODL1_like"/>
    <property type="match status" value="1"/>
</dbReference>
<keyword evidence="11" id="KW-0812">Transmembrane</keyword>
<keyword evidence="4 12" id="KW-0732">Signal</keyword>
<dbReference type="Proteomes" id="UP000245207">
    <property type="component" value="Unassembled WGS sequence"/>
</dbReference>
<feature type="transmembrane region" description="Helical" evidence="11">
    <location>
        <begin position="176"/>
        <end position="195"/>
    </location>
</feature>
<keyword evidence="15" id="KW-1185">Reference proteome</keyword>
<evidence type="ECO:0000256" key="4">
    <source>
        <dbReference type="ARBA" id="ARBA00022729"/>
    </source>
</evidence>
<dbReference type="EMBL" id="PKPP01001436">
    <property type="protein sequence ID" value="PWA82740.1"/>
    <property type="molecule type" value="Genomic_DNA"/>
</dbReference>
<protein>
    <submittedName>
        <fullName evidence="14">Cupredoxin</fullName>
    </submittedName>
</protein>
<comment type="similarity">
    <text evidence="9">Belongs to the early nodulin-like (ENODL) family.</text>
</comment>
<dbReference type="PANTHER" id="PTHR33021:SF197">
    <property type="entry name" value="EARLY NODULIN-LIKE PROTEIN 13"/>
    <property type="match status" value="1"/>
</dbReference>
<dbReference type="SUPFAM" id="SSF49503">
    <property type="entry name" value="Cupredoxins"/>
    <property type="match status" value="1"/>
</dbReference>
<dbReference type="GO" id="GO:0009055">
    <property type="term" value="F:electron transfer activity"/>
    <property type="evidence" value="ECO:0007669"/>
    <property type="project" value="InterPro"/>
</dbReference>
<evidence type="ECO:0000256" key="12">
    <source>
        <dbReference type="SAM" id="SignalP"/>
    </source>
</evidence>
<dbReference type="AlphaFoldDB" id="A0A2U1PAI4"/>
<feature type="region of interest" description="Disordered" evidence="10">
    <location>
        <begin position="132"/>
        <end position="175"/>
    </location>
</feature>
<dbReference type="InterPro" id="IPR003245">
    <property type="entry name" value="Phytocyanin_dom"/>
</dbReference>
<dbReference type="Gene3D" id="2.60.40.420">
    <property type="entry name" value="Cupredoxins - blue copper proteins"/>
    <property type="match status" value="1"/>
</dbReference>
<comment type="caution">
    <text evidence="14">The sequence shown here is derived from an EMBL/GenBank/DDBJ whole genome shotgun (WGS) entry which is preliminary data.</text>
</comment>
<keyword evidence="11" id="KW-1133">Transmembrane helix</keyword>
<dbReference type="InterPro" id="IPR039391">
    <property type="entry name" value="Phytocyanin-like"/>
</dbReference>
<gene>
    <name evidence="14" type="ORF">CTI12_AA175820</name>
</gene>
<evidence type="ECO:0000259" key="13">
    <source>
        <dbReference type="PROSITE" id="PS51485"/>
    </source>
</evidence>
<reference evidence="14 15" key="1">
    <citation type="journal article" date="2018" name="Mol. Plant">
        <title>The genome of Artemisia annua provides insight into the evolution of Asteraceae family and artemisinin biosynthesis.</title>
        <authorList>
            <person name="Shen Q."/>
            <person name="Zhang L."/>
            <person name="Liao Z."/>
            <person name="Wang S."/>
            <person name="Yan T."/>
            <person name="Shi P."/>
            <person name="Liu M."/>
            <person name="Fu X."/>
            <person name="Pan Q."/>
            <person name="Wang Y."/>
            <person name="Lv Z."/>
            <person name="Lu X."/>
            <person name="Zhang F."/>
            <person name="Jiang W."/>
            <person name="Ma Y."/>
            <person name="Chen M."/>
            <person name="Hao X."/>
            <person name="Li L."/>
            <person name="Tang Y."/>
            <person name="Lv G."/>
            <person name="Zhou Y."/>
            <person name="Sun X."/>
            <person name="Brodelius P.E."/>
            <person name="Rose J.K.C."/>
            <person name="Tang K."/>
        </authorList>
    </citation>
    <scope>NUCLEOTIDE SEQUENCE [LARGE SCALE GENOMIC DNA]</scope>
    <source>
        <strain evidence="15">cv. Huhao1</strain>
        <tissue evidence="14">Leaf</tissue>
    </source>
</reference>
<evidence type="ECO:0000256" key="10">
    <source>
        <dbReference type="SAM" id="MobiDB-lite"/>
    </source>
</evidence>
<comment type="subcellular location">
    <subcellularLocation>
        <location evidence="1">Cell membrane</location>
        <topology evidence="1">Lipid-anchor</topology>
        <topology evidence="1">GPI-anchor</topology>
    </subcellularLocation>
</comment>
<accession>A0A2U1PAI4</accession>
<dbReference type="PROSITE" id="PS51485">
    <property type="entry name" value="PHYTOCYANIN"/>
    <property type="match status" value="1"/>
</dbReference>
<evidence type="ECO:0000256" key="9">
    <source>
        <dbReference type="ARBA" id="ARBA00035011"/>
    </source>
</evidence>
<evidence type="ECO:0000256" key="2">
    <source>
        <dbReference type="ARBA" id="ARBA00022475"/>
    </source>
</evidence>
<keyword evidence="5 11" id="KW-0472">Membrane</keyword>
<evidence type="ECO:0000313" key="14">
    <source>
        <dbReference type="EMBL" id="PWA82740.1"/>
    </source>
</evidence>
<dbReference type="FunFam" id="2.60.40.420:FF:000010">
    <property type="entry name" value="Early nodulin-like protein 1"/>
    <property type="match status" value="1"/>
</dbReference>
<dbReference type="InterPro" id="IPR041846">
    <property type="entry name" value="ENL_dom"/>
</dbReference>
<dbReference type="OrthoDB" id="691587at2759"/>
<dbReference type="STRING" id="35608.A0A2U1PAI4"/>
<feature type="chain" id="PRO_5015762831" evidence="12">
    <location>
        <begin position="31"/>
        <end position="197"/>
    </location>
</feature>
<evidence type="ECO:0000256" key="11">
    <source>
        <dbReference type="SAM" id="Phobius"/>
    </source>
</evidence>
<dbReference type="Pfam" id="PF02298">
    <property type="entry name" value="Cu_bind_like"/>
    <property type="match status" value="1"/>
</dbReference>
<dbReference type="GO" id="GO:0005886">
    <property type="term" value="C:plasma membrane"/>
    <property type="evidence" value="ECO:0007669"/>
    <property type="project" value="UniProtKB-SubCell"/>
</dbReference>
<evidence type="ECO:0000256" key="6">
    <source>
        <dbReference type="ARBA" id="ARBA00023157"/>
    </source>
</evidence>
<evidence type="ECO:0000256" key="7">
    <source>
        <dbReference type="ARBA" id="ARBA00023180"/>
    </source>
</evidence>
<keyword evidence="3" id="KW-0336">GPI-anchor</keyword>
<evidence type="ECO:0000256" key="8">
    <source>
        <dbReference type="ARBA" id="ARBA00023288"/>
    </source>
</evidence>
<feature type="compositionally biased region" description="Low complexity" evidence="10">
    <location>
        <begin position="148"/>
        <end position="160"/>
    </location>
</feature>
<feature type="signal peptide" evidence="12">
    <location>
        <begin position="1"/>
        <end position="30"/>
    </location>
</feature>
<organism evidence="14 15">
    <name type="scientific">Artemisia annua</name>
    <name type="common">Sweet wormwood</name>
    <dbReference type="NCBI Taxonomy" id="35608"/>
    <lineage>
        <taxon>Eukaryota</taxon>
        <taxon>Viridiplantae</taxon>
        <taxon>Streptophyta</taxon>
        <taxon>Embryophyta</taxon>
        <taxon>Tracheophyta</taxon>
        <taxon>Spermatophyta</taxon>
        <taxon>Magnoliopsida</taxon>
        <taxon>eudicotyledons</taxon>
        <taxon>Gunneridae</taxon>
        <taxon>Pentapetalae</taxon>
        <taxon>asterids</taxon>
        <taxon>campanulids</taxon>
        <taxon>Asterales</taxon>
        <taxon>Asteraceae</taxon>
        <taxon>Asteroideae</taxon>
        <taxon>Anthemideae</taxon>
        <taxon>Artemisiinae</taxon>
        <taxon>Artemisia</taxon>
    </lineage>
</organism>
<proteinExistence type="inferred from homology"/>
<name>A0A2U1PAI4_ARTAN</name>
<sequence>MAVTRNSNPTMIVVFMGALSILVLIQKGDAYEFKVGGSGDWSLTSTSYNQWAEKTRFQIGDTLFFKYQGEKDSVLEVSKDDYNNCNTTSPIARHDDGRTVIKFDRSGPHYFISGVSDHCKNNEKVLIVVSADQTHKSSPQSPPPPAPVSVESPSPTSDESPSPPSDDRRQPSSPNGASSIVMSILCFIGAFACFLSW</sequence>
<dbReference type="InterPro" id="IPR008972">
    <property type="entry name" value="Cupredoxin"/>
</dbReference>
<evidence type="ECO:0000256" key="3">
    <source>
        <dbReference type="ARBA" id="ARBA00022622"/>
    </source>
</evidence>
<dbReference type="GO" id="GO:0098552">
    <property type="term" value="C:side of membrane"/>
    <property type="evidence" value="ECO:0007669"/>
    <property type="project" value="UniProtKB-KW"/>
</dbReference>
<keyword evidence="8" id="KW-0449">Lipoprotein</keyword>
<keyword evidence="7" id="KW-0325">Glycoprotein</keyword>